<evidence type="ECO:0000313" key="2">
    <source>
        <dbReference type="EMBL" id="EQD66920.1"/>
    </source>
</evidence>
<dbReference type="AlphaFoldDB" id="T1CHW0"/>
<dbReference type="EMBL" id="AUZX01002511">
    <property type="protein sequence ID" value="EQD76273.1"/>
    <property type="molecule type" value="Genomic_DNA"/>
</dbReference>
<feature type="compositionally biased region" description="Polar residues" evidence="1">
    <location>
        <begin position="1"/>
        <end position="16"/>
    </location>
</feature>
<feature type="compositionally biased region" description="Basic residues" evidence="1">
    <location>
        <begin position="22"/>
        <end position="34"/>
    </location>
</feature>
<proteinExistence type="predicted"/>
<accession>T1CHW0</accession>
<reference evidence="2" key="1">
    <citation type="submission" date="2013-08" db="EMBL/GenBank/DDBJ databases">
        <authorList>
            <person name="Mendez C."/>
            <person name="Richter M."/>
            <person name="Ferrer M."/>
            <person name="Sanchez J."/>
        </authorList>
    </citation>
    <scope>NUCLEOTIDE SEQUENCE</scope>
</reference>
<comment type="caution">
    <text evidence="2">The sequence shown here is derived from an EMBL/GenBank/DDBJ whole genome shotgun (WGS) entry which is preliminary data.</text>
</comment>
<feature type="compositionally biased region" description="Pro residues" evidence="1">
    <location>
        <begin position="44"/>
        <end position="56"/>
    </location>
</feature>
<name>T1CHW0_9ZZZZ</name>
<sequence>MKTATQPLTPATQDAQPDTHVSRRASYRTPRRNHQQVGQASPAPAHPPVAVPPQDPPATRASAIPYLLGPAATPPDVSKFEVITTDKVAERLGYAKCTIRNTWIDVVLFENVHFIKPRRKYLFLWENIVRDLPYMGQCGTLIPMANGGYARG</sequence>
<evidence type="ECO:0000313" key="3">
    <source>
        <dbReference type="EMBL" id="EQD76273.1"/>
    </source>
</evidence>
<feature type="region of interest" description="Disordered" evidence="1">
    <location>
        <begin position="1"/>
        <end position="63"/>
    </location>
</feature>
<organism evidence="2">
    <name type="scientific">mine drainage metagenome</name>
    <dbReference type="NCBI Taxonomy" id="410659"/>
    <lineage>
        <taxon>unclassified sequences</taxon>
        <taxon>metagenomes</taxon>
        <taxon>ecological metagenomes</taxon>
    </lineage>
</organism>
<gene>
    <name evidence="3" type="ORF">B1A_03417</name>
    <name evidence="2" type="ORF">B1B_06106</name>
</gene>
<dbReference type="EMBL" id="AUZY01003890">
    <property type="protein sequence ID" value="EQD66920.1"/>
    <property type="molecule type" value="Genomic_DNA"/>
</dbReference>
<evidence type="ECO:0000256" key="1">
    <source>
        <dbReference type="SAM" id="MobiDB-lite"/>
    </source>
</evidence>
<protein>
    <submittedName>
        <fullName evidence="2">Uncharacterized protein</fullName>
    </submittedName>
</protein>
<reference evidence="2" key="2">
    <citation type="journal article" date="2014" name="ISME J.">
        <title>Microbial stratification in low pH oxic and suboxic macroscopic growths along an acid mine drainage.</title>
        <authorList>
            <person name="Mendez-Garcia C."/>
            <person name="Mesa V."/>
            <person name="Sprenger R.R."/>
            <person name="Richter M."/>
            <person name="Diez M.S."/>
            <person name="Solano J."/>
            <person name="Bargiela R."/>
            <person name="Golyshina O.V."/>
            <person name="Manteca A."/>
            <person name="Ramos J.L."/>
            <person name="Gallego J.R."/>
            <person name="Llorente I."/>
            <person name="Martins Dos Santos V.A."/>
            <person name="Jensen O.N."/>
            <person name="Pelaez A.I."/>
            <person name="Sanchez J."/>
            <person name="Ferrer M."/>
        </authorList>
    </citation>
    <scope>NUCLEOTIDE SEQUENCE</scope>
</reference>